<feature type="region of interest" description="Disordered" evidence="1">
    <location>
        <begin position="1"/>
        <end position="140"/>
    </location>
</feature>
<accession>B8CFU5</accession>
<feature type="compositionally biased region" description="Polar residues" evidence="1">
    <location>
        <begin position="324"/>
        <end position="334"/>
    </location>
</feature>
<name>B8CFU5_THAPS</name>
<dbReference type="GeneID" id="7448220"/>
<dbReference type="EMBL" id="CM000653">
    <property type="protein sequence ID" value="EED87692.1"/>
    <property type="molecule type" value="Genomic_DNA"/>
</dbReference>
<evidence type="ECO:0000256" key="1">
    <source>
        <dbReference type="SAM" id="MobiDB-lite"/>
    </source>
</evidence>
<reference evidence="2 3" key="1">
    <citation type="journal article" date="2004" name="Science">
        <title>The genome of the diatom Thalassiosira pseudonana: ecology, evolution, and metabolism.</title>
        <authorList>
            <person name="Armbrust E.V."/>
            <person name="Berges J.A."/>
            <person name="Bowler C."/>
            <person name="Green B.R."/>
            <person name="Martinez D."/>
            <person name="Putnam N.H."/>
            <person name="Zhou S."/>
            <person name="Allen A.E."/>
            <person name="Apt K.E."/>
            <person name="Bechner M."/>
            <person name="Brzezinski M.A."/>
            <person name="Chaal B.K."/>
            <person name="Chiovitti A."/>
            <person name="Davis A.K."/>
            <person name="Demarest M.S."/>
            <person name="Detter J.C."/>
            <person name="Glavina T."/>
            <person name="Goodstein D."/>
            <person name="Hadi M.Z."/>
            <person name="Hellsten U."/>
            <person name="Hildebrand M."/>
            <person name="Jenkins B.D."/>
            <person name="Jurka J."/>
            <person name="Kapitonov V.V."/>
            <person name="Kroger N."/>
            <person name="Lau W.W."/>
            <person name="Lane T.W."/>
            <person name="Larimer F.W."/>
            <person name="Lippmeier J.C."/>
            <person name="Lucas S."/>
            <person name="Medina M."/>
            <person name="Montsant A."/>
            <person name="Obornik M."/>
            <person name="Parker M.S."/>
            <person name="Palenik B."/>
            <person name="Pazour G.J."/>
            <person name="Richardson P.M."/>
            <person name="Rynearson T.A."/>
            <person name="Saito M.A."/>
            <person name="Schwartz D.C."/>
            <person name="Thamatrakoln K."/>
            <person name="Valentin K."/>
            <person name="Vardi A."/>
            <person name="Wilkerson F.P."/>
            <person name="Rokhsar D.S."/>
        </authorList>
    </citation>
    <scope>NUCLEOTIDE SEQUENCE [LARGE SCALE GENOMIC DNA]</scope>
    <source>
        <strain evidence="2 3">CCMP1335</strain>
    </source>
</reference>
<dbReference type="HOGENOM" id="CLU_501098_0_0_1"/>
<proteinExistence type="predicted"/>
<evidence type="ECO:0000313" key="3">
    <source>
        <dbReference type="Proteomes" id="UP000001449"/>
    </source>
</evidence>
<keyword evidence="3" id="KW-1185">Reference proteome</keyword>
<dbReference type="AlphaFoldDB" id="B8CFU5"/>
<organism evidence="2 3">
    <name type="scientific">Thalassiosira pseudonana</name>
    <name type="common">Marine diatom</name>
    <name type="synonym">Cyclotella nana</name>
    <dbReference type="NCBI Taxonomy" id="35128"/>
    <lineage>
        <taxon>Eukaryota</taxon>
        <taxon>Sar</taxon>
        <taxon>Stramenopiles</taxon>
        <taxon>Ochrophyta</taxon>
        <taxon>Bacillariophyta</taxon>
        <taxon>Coscinodiscophyceae</taxon>
        <taxon>Thalassiosirophycidae</taxon>
        <taxon>Thalassiosirales</taxon>
        <taxon>Thalassiosiraceae</taxon>
        <taxon>Thalassiosira</taxon>
    </lineage>
</organism>
<feature type="compositionally biased region" description="Polar residues" evidence="1">
    <location>
        <begin position="77"/>
        <end position="86"/>
    </location>
</feature>
<feature type="compositionally biased region" description="Low complexity" evidence="1">
    <location>
        <begin position="41"/>
        <end position="56"/>
    </location>
</feature>
<dbReference type="InParanoid" id="B8CFU5"/>
<feature type="compositionally biased region" description="Basic and acidic residues" evidence="1">
    <location>
        <begin position="1"/>
        <end position="13"/>
    </location>
</feature>
<feature type="compositionally biased region" description="Acidic residues" evidence="1">
    <location>
        <begin position="109"/>
        <end position="128"/>
    </location>
</feature>
<feature type="compositionally biased region" description="Basic and acidic residues" evidence="1">
    <location>
        <begin position="357"/>
        <end position="366"/>
    </location>
</feature>
<gene>
    <name evidence="2" type="ORF">THAPSDRAFT_25766</name>
</gene>
<dbReference type="KEGG" id="tps:THAPSDRAFT_25766"/>
<feature type="compositionally biased region" description="Basic and acidic residues" evidence="1">
    <location>
        <begin position="90"/>
        <end position="105"/>
    </location>
</feature>
<feature type="region of interest" description="Disordered" evidence="1">
    <location>
        <begin position="357"/>
        <end position="392"/>
    </location>
</feature>
<reference evidence="2 3" key="2">
    <citation type="journal article" date="2008" name="Nature">
        <title>The Phaeodactylum genome reveals the evolutionary history of diatom genomes.</title>
        <authorList>
            <person name="Bowler C."/>
            <person name="Allen A.E."/>
            <person name="Badger J.H."/>
            <person name="Grimwood J."/>
            <person name="Jabbari K."/>
            <person name="Kuo A."/>
            <person name="Maheswari U."/>
            <person name="Martens C."/>
            <person name="Maumus F."/>
            <person name="Otillar R.P."/>
            <person name="Rayko E."/>
            <person name="Salamov A."/>
            <person name="Vandepoele K."/>
            <person name="Beszteri B."/>
            <person name="Gruber A."/>
            <person name="Heijde M."/>
            <person name="Katinka M."/>
            <person name="Mock T."/>
            <person name="Valentin K."/>
            <person name="Verret F."/>
            <person name="Berges J.A."/>
            <person name="Brownlee C."/>
            <person name="Cadoret J.P."/>
            <person name="Chiovitti A."/>
            <person name="Choi C.J."/>
            <person name="Coesel S."/>
            <person name="De Martino A."/>
            <person name="Detter J.C."/>
            <person name="Durkin C."/>
            <person name="Falciatore A."/>
            <person name="Fournet J."/>
            <person name="Haruta M."/>
            <person name="Huysman M.J."/>
            <person name="Jenkins B.D."/>
            <person name="Jiroutova K."/>
            <person name="Jorgensen R.E."/>
            <person name="Joubert Y."/>
            <person name="Kaplan A."/>
            <person name="Kroger N."/>
            <person name="Kroth P.G."/>
            <person name="La Roche J."/>
            <person name="Lindquist E."/>
            <person name="Lommer M."/>
            <person name="Martin-Jezequel V."/>
            <person name="Lopez P.J."/>
            <person name="Lucas S."/>
            <person name="Mangogna M."/>
            <person name="McGinnis K."/>
            <person name="Medlin L.K."/>
            <person name="Montsant A."/>
            <person name="Oudot-Le Secq M.P."/>
            <person name="Napoli C."/>
            <person name="Obornik M."/>
            <person name="Parker M.S."/>
            <person name="Petit J.L."/>
            <person name="Porcel B.M."/>
            <person name="Poulsen N."/>
            <person name="Robison M."/>
            <person name="Rychlewski L."/>
            <person name="Rynearson T.A."/>
            <person name="Schmutz J."/>
            <person name="Shapiro H."/>
            <person name="Siaut M."/>
            <person name="Stanley M."/>
            <person name="Sussman M.R."/>
            <person name="Taylor A.R."/>
            <person name="Vardi A."/>
            <person name="von Dassow P."/>
            <person name="Vyverman W."/>
            <person name="Willis A."/>
            <person name="Wyrwicz L.S."/>
            <person name="Rokhsar D.S."/>
            <person name="Weissenbach J."/>
            <person name="Armbrust E.V."/>
            <person name="Green B.R."/>
            <person name="Van de Peer Y."/>
            <person name="Grigoriev I.V."/>
        </authorList>
    </citation>
    <scope>NUCLEOTIDE SEQUENCE [LARGE SCALE GENOMIC DNA]</scope>
    <source>
        <strain evidence="2 3">CCMP1335</strain>
    </source>
</reference>
<feature type="compositionally biased region" description="Low complexity" evidence="1">
    <location>
        <begin position="287"/>
        <end position="302"/>
    </location>
</feature>
<dbReference type="PaxDb" id="35128-Thaps25766"/>
<feature type="region of interest" description="Disordered" evidence="1">
    <location>
        <begin position="279"/>
        <end position="336"/>
    </location>
</feature>
<feature type="compositionally biased region" description="Pro residues" evidence="1">
    <location>
        <begin position="20"/>
        <end position="33"/>
    </location>
</feature>
<protein>
    <submittedName>
        <fullName evidence="2">Uncharacterized protein</fullName>
    </submittedName>
</protein>
<sequence length="544" mass="60312">MDHQTPEKPKASSDDAYSPPFSPSTPPPPPPLPSDARVDLAAGLTRAATATSTTSSPVGLPAPSGGESSPLRVDLQSKLSVNTMGGQDTPVEKDIDDIERSREEYDSPLLDDEDGGMMGDADETDDGGNDQQQPQDEEDDAPEWEDFMAQYWQIPNDSQTALSPSSHTTNSTNNSNRSQFQIHPHAQTILQREDTDLKPCPIEPELDVEPYLSPIRTGCIDIDMDELHDDATTAMSGGGSSVMSPIRELSNVGEESARIFAKLGGGEIGVEEVCIATPFKRKKGRQPQHQMKQMQRAQQQQHSVASITPPRIDPPQPVKRVSISRDTNNRNISAQDLKFLPNARSFDTKSDTLQSDKSFDALDRKSTTSNTNTNKSTASDKNSPLPDPTQIYSIGPIMTRTSLRSLVMKKWSPSWWMHYGPHTLLIFRSKDHLDDWRDNPYHGTKQREYLVKLRIDFYGEMVKEEKEGGVLGHRALPVKKKNYGKNDPDMFQFKLERWTNIGVSVVAAFASQDEKEANVLHSAITAILKSCPHGGLKNIDHMLK</sequence>
<feature type="compositionally biased region" description="Low complexity" evidence="1">
    <location>
        <begin position="367"/>
        <end position="383"/>
    </location>
</feature>
<dbReference type="RefSeq" id="XP_002294912.1">
    <property type="nucleotide sequence ID" value="XM_002294876.1"/>
</dbReference>
<evidence type="ECO:0000313" key="2">
    <source>
        <dbReference type="EMBL" id="EED87692.1"/>
    </source>
</evidence>
<dbReference type="Proteomes" id="UP000001449">
    <property type="component" value="Chromosome 22"/>
</dbReference>
<feature type="compositionally biased region" description="Low complexity" evidence="1">
    <location>
        <begin position="163"/>
        <end position="178"/>
    </location>
</feature>
<feature type="region of interest" description="Disordered" evidence="1">
    <location>
        <begin position="158"/>
        <end position="179"/>
    </location>
</feature>